<dbReference type="EMBL" id="CAXDID020000021">
    <property type="protein sequence ID" value="CAL5987159.1"/>
    <property type="molecule type" value="Genomic_DNA"/>
</dbReference>
<proteinExistence type="predicted"/>
<accession>A0ABP1H8E2</accession>
<comment type="caution">
    <text evidence="1">The sequence shown here is derived from an EMBL/GenBank/DDBJ whole genome shotgun (WGS) entry which is preliminary data.</text>
</comment>
<keyword evidence="2" id="KW-1185">Reference proteome</keyword>
<reference evidence="1 2" key="1">
    <citation type="submission" date="2024-07" db="EMBL/GenBank/DDBJ databases">
        <authorList>
            <person name="Akdeniz Z."/>
        </authorList>
    </citation>
    <scope>NUCLEOTIDE SEQUENCE [LARGE SCALE GENOMIC DNA]</scope>
</reference>
<evidence type="ECO:0000313" key="1">
    <source>
        <dbReference type="EMBL" id="CAL5987159.1"/>
    </source>
</evidence>
<evidence type="ECO:0000313" key="2">
    <source>
        <dbReference type="Proteomes" id="UP001642409"/>
    </source>
</evidence>
<organism evidence="1 2">
    <name type="scientific">Hexamita inflata</name>
    <dbReference type="NCBI Taxonomy" id="28002"/>
    <lineage>
        <taxon>Eukaryota</taxon>
        <taxon>Metamonada</taxon>
        <taxon>Diplomonadida</taxon>
        <taxon>Hexamitidae</taxon>
        <taxon>Hexamitinae</taxon>
        <taxon>Hexamita</taxon>
    </lineage>
</organism>
<sequence>MKSNQSNETNVLNAISKVLCVQHSGPKIIIYNVMMLPDSQYSLLFYTLSLELNVQVSTVYELFTQMTYKYLHIRFGQQQPQTGQVIISNYQNGKNVSFSQFKLEFSQILRKIIMEHTKSNNITDKQVCEYLATYFSVHNQSQFWEHVHTKIPYKTSLQLKQYFQKSFSKCLFESINNGSRQIIMEMTQAMQQSKPSEIVDKFFAKMENKAYFRREVLMLVKYFQRVE</sequence>
<dbReference type="Proteomes" id="UP001642409">
    <property type="component" value="Unassembled WGS sequence"/>
</dbReference>
<gene>
    <name evidence="1" type="ORF">HINF_LOCUS9753</name>
</gene>
<name>A0ABP1H8E2_9EUKA</name>
<protein>
    <submittedName>
        <fullName evidence="1">Hypothetical_protein</fullName>
    </submittedName>
</protein>